<dbReference type="Ensembl" id="ENSABRT00000006252.1">
    <property type="protein sequence ID" value="ENSABRP00000004383.1"/>
    <property type="gene ID" value="ENSABRG00000004053.1"/>
</dbReference>
<dbReference type="PANTHER" id="PTHR47633">
    <property type="entry name" value="IMMUNOGLOBULIN"/>
    <property type="match status" value="1"/>
</dbReference>
<dbReference type="SMART" id="SM00408">
    <property type="entry name" value="IGc2"/>
    <property type="match status" value="2"/>
</dbReference>
<dbReference type="FunFam" id="2.60.40.10:FF:000022">
    <property type="entry name" value="Cardiac titin"/>
    <property type="match status" value="2"/>
</dbReference>
<evidence type="ECO:0000313" key="5">
    <source>
        <dbReference type="Proteomes" id="UP000694426"/>
    </source>
</evidence>
<dbReference type="InterPro" id="IPR040849">
    <property type="entry name" value="MyBP-C_THB"/>
</dbReference>
<dbReference type="InterPro" id="IPR003598">
    <property type="entry name" value="Ig_sub2"/>
</dbReference>
<sequence length="334" mass="36942">AIFCGKAPPPTFVRELRPTEVVKGLEATLECEVTGTPPFEVKWLKNNKEMFSSKKYAISTKESIFTLNVTNCDVSDVGEYQCIISNEGGSCSCSTRLSLKGHSSERLAACCTPSPPCPPLLPKQGATAVAVSGCQGKPPSFMKKPEPLNVFSGTNITFTSIIKGSPPLEVKWFRGSVELVPGHKCNITLQDSLAELELFDVHPLLSGDYTCQVSNEAGKISCTTHLFVKGLSRLLFLIDVHETVGLPVTFDCGIAGSEPIEEDQTIDILELLKNVDPKEYEKYARMYGITDFRGLLQAFELLKQTREEESHRLDKKQTNKQTKYLLHNALLYHH</sequence>
<evidence type="ECO:0000256" key="1">
    <source>
        <dbReference type="ARBA" id="ARBA00022737"/>
    </source>
</evidence>
<dbReference type="SUPFAM" id="SSF48726">
    <property type="entry name" value="Immunoglobulin"/>
    <property type="match status" value="2"/>
</dbReference>
<evidence type="ECO:0000259" key="3">
    <source>
        <dbReference type="PROSITE" id="PS50835"/>
    </source>
</evidence>
<evidence type="ECO:0000313" key="4">
    <source>
        <dbReference type="Ensembl" id="ENSABRP00000004383.1"/>
    </source>
</evidence>
<dbReference type="InterPro" id="IPR007110">
    <property type="entry name" value="Ig-like_dom"/>
</dbReference>
<keyword evidence="5" id="KW-1185">Reference proteome</keyword>
<keyword evidence="1" id="KW-0677">Repeat</keyword>
<organism evidence="4 5">
    <name type="scientific">Anser brachyrhynchus</name>
    <name type="common">Pink-footed goose</name>
    <dbReference type="NCBI Taxonomy" id="132585"/>
    <lineage>
        <taxon>Eukaryota</taxon>
        <taxon>Metazoa</taxon>
        <taxon>Chordata</taxon>
        <taxon>Craniata</taxon>
        <taxon>Vertebrata</taxon>
        <taxon>Euteleostomi</taxon>
        <taxon>Archelosauria</taxon>
        <taxon>Archosauria</taxon>
        <taxon>Dinosauria</taxon>
        <taxon>Saurischia</taxon>
        <taxon>Theropoda</taxon>
        <taxon>Coelurosauria</taxon>
        <taxon>Aves</taxon>
        <taxon>Neognathae</taxon>
        <taxon>Galloanserae</taxon>
        <taxon>Anseriformes</taxon>
        <taxon>Anatidae</taxon>
        <taxon>Anserinae</taxon>
        <taxon>Anser</taxon>
    </lineage>
</organism>
<dbReference type="SMART" id="SM00409">
    <property type="entry name" value="IG"/>
    <property type="match status" value="2"/>
</dbReference>
<dbReference type="PROSITE" id="PS50835">
    <property type="entry name" value="IG_LIKE"/>
    <property type="match status" value="2"/>
</dbReference>
<evidence type="ECO:0000256" key="2">
    <source>
        <dbReference type="ARBA" id="ARBA00023319"/>
    </source>
</evidence>
<proteinExistence type="predicted"/>
<dbReference type="InterPro" id="IPR003599">
    <property type="entry name" value="Ig_sub"/>
</dbReference>
<reference evidence="4" key="1">
    <citation type="submission" date="2025-08" db="UniProtKB">
        <authorList>
            <consortium name="Ensembl"/>
        </authorList>
    </citation>
    <scope>IDENTIFICATION</scope>
</reference>
<dbReference type="AlphaFoldDB" id="A0A8B9I2P5"/>
<dbReference type="Pfam" id="PF18362">
    <property type="entry name" value="THB"/>
    <property type="match status" value="1"/>
</dbReference>
<feature type="domain" description="Ig-like" evidence="3">
    <location>
        <begin position="10"/>
        <end position="98"/>
    </location>
</feature>
<dbReference type="InterPro" id="IPR013783">
    <property type="entry name" value="Ig-like_fold"/>
</dbReference>
<reference evidence="4" key="2">
    <citation type="submission" date="2025-09" db="UniProtKB">
        <authorList>
            <consortium name="Ensembl"/>
        </authorList>
    </citation>
    <scope>IDENTIFICATION</scope>
</reference>
<dbReference type="GeneTree" id="ENSGT01110000267173"/>
<name>A0A8B9I2P5_9AVES</name>
<dbReference type="Gene3D" id="2.60.40.10">
    <property type="entry name" value="Immunoglobulins"/>
    <property type="match status" value="2"/>
</dbReference>
<feature type="domain" description="Ig-like" evidence="3">
    <location>
        <begin position="139"/>
        <end position="221"/>
    </location>
</feature>
<dbReference type="InterPro" id="IPR036179">
    <property type="entry name" value="Ig-like_dom_sf"/>
</dbReference>
<keyword evidence="2" id="KW-0393">Immunoglobulin domain</keyword>
<accession>A0A8B9I2P5</accession>
<protein>
    <recommendedName>
        <fullName evidence="3">Ig-like domain-containing protein</fullName>
    </recommendedName>
</protein>
<dbReference type="InterPro" id="IPR013098">
    <property type="entry name" value="Ig_I-set"/>
</dbReference>
<dbReference type="Pfam" id="PF07679">
    <property type="entry name" value="I-set"/>
    <property type="match status" value="2"/>
</dbReference>
<dbReference type="Proteomes" id="UP000694426">
    <property type="component" value="Unplaced"/>
</dbReference>